<organism evidence="3 4">
    <name type="scientific">Clunio marinus</name>
    <dbReference type="NCBI Taxonomy" id="568069"/>
    <lineage>
        <taxon>Eukaryota</taxon>
        <taxon>Metazoa</taxon>
        <taxon>Ecdysozoa</taxon>
        <taxon>Arthropoda</taxon>
        <taxon>Hexapoda</taxon>
        <taxon>Insecta</taxon>
        <taxon>Pterygota</taxon>
        <taxon>Neoptera</taxon>
        <taxon>Endopterygota</taxon>
        <taxon>Diptera</taxon>
        <taxon>Nematocera</taxon>
        <taxon>Chironomoidea</taxon>
        <taxon>Chironomidae</taxon>
        <taxon>Clunio</taxon>
    </lineage>
</organism>
<dbReference type="OrthoDB" id="7255276at2759"/>
<reference evidence="3 4" key="1">
    <citation type="submission" date="2015-04" db="EMBL/GenBank/DDBJ databases">
        <authorList>
            <person name="Syromyatnikov M.Y."/>
            <person name="Popov V.N."/>
        </authorList>
    </citation>
    <scope>NUCLEOTIDE SEQUENCE [LARGE SCALE GENOMIC DNA]</scope>
</reference>
<protein>
    <submittedName>
        <fullName evidence="3">CLUMA_CG016547, isoform A</fullName>
    </submittedName>
</protein>
<feature type="chain" id="PRO_5009619139" evidence="2">
    <location>
        <begin position="17"/>
        <end position="127"/>
    </location>
</feature>
<keyword evidence="2" id="KW-0732">Signal</keyword>
<gene>
    <name evidence="3" type="ORF">CLUMA_CG016547</name>
</gene>
<proteinExistence type="predicted"/>
<evidence type="ECO:0000313" key="3">
    <source>
        <dbReference type="EMBL" id="CRL02997.1"/>
    </source>
</evidence>
<dbReference type="PROSITE" id="PS51155">
    <property type="entry name" value="CHIT_BIND_RR_2"/>
    <property type="match status" value="1"/>
</dbReference>
<evidence type="ECO:0000256" key="1">
    <source>
        <dbReference type="PROSITE-ProRule" id="PRU00497"/>
    </source>
</evidence>
<dbReference type="GO" id="GO:0042302">
    <property type="term" value="F:structural constituent of cuticle"/>
    <property type="evidence" value="ECO:0007669"/>
    <property type="project" value="UniProtKB-UniRule"/>
</dbReference>
<evidence type="ECO:0000256" key="2">
    <source>
        <dbReference type="SAM" id="SignalP"/>
    </source>
</evidence>
<dbReference type="InterPro" id="IPR000618">
    <property type="entry name" value="Insect_cuticle"/>
</dbReference>
<dbReference type="EMBL" id="CVRI01000059">
    <property type="protein sequence ID" value="CRL02997.1"/>
    <property type="molecule type" value="Genomic_DNA"/>
</dbReference>
<evidence type="ECO:0000313" key="4">
    <source>
        <dbReference type="Proteomes" id="UP000183832"/>
    </source>
</evidence>
<keyword evidence="1" id="KW-0193">Cuticle</keyword>
<keyword evidence="4" id="KW-1185">Reference proteome</keyword>
<dbReference type="Proteomes" id="UP000183832">
    <property type="component" value="Unassembled WGS sequence"/>
</dbReference>
<name>A0A1J1IRY1_9DIPT</name>
<accession>A0A1J1IRY1</accession>
<dbReference type="AlphaFoldDB" id="A0A1J1IRY1"/>
<feature type="signal peptide" evidence="2">
    <location>
        <begin position="1"/>
        <end position="16"/>
    </location>
</feature>
<sequence length="127" mass="14206">MKFLFAFATVIAIALASPQWYDEVASSISSIGMEGYKFASKISDEKTRPLNSKVQNVGTDKEAMVFRGSYTFIDEDDQKYIVTYIVNKDGLQTSDPHNLTSLNNSQSSEKCDDTDFLCLLSEAFTEM</sequence>
<dbReference type="Pfam" id="PF00379">
    <property type="entry name" value="Chitin_bind_4"/>
    <property type="match status" value="1"/>
</dbReference>